<protein>
    <submittedName>
        <fullName evidence="2">Flagellar biosynthesis protein FlgJ</fullName>
    </submittedName>
</protein>
<dbReference type="InterPro" id="IPR019301">
    <property type="entry name" value="Flagellar_prot_FlgJ_N"/>
</dbReference>
<keyword evidence="2" id="KW-0969">Cilium</keyword>
<sequence>MSIFPATDLVTEVAKAAEPARRNAAVARLSEISNATPNSVDGFATLVADRRDAPSTATITARPVMIDAAATTSRDIRSADATQKFEAFIIQSSLEAILPKSEGGFFGRGTAGDVWRSMIAEQIGDQIAKAGGLGLRKLLDHDLALRAERTKTS</sequence>
<dbReference type="Proteomes" id="UP000245137">
    <property type="component" value="Unassembled WGS sequence"/>
</dbReference>
<name>A0A2U1SRU9_METSR</name>
<comment type="caution">
    <text evidence="2">The sequence shown here is derived from an EMBL/GenBank/DDBJ whole genome shotgun (WGS) entry which is preliminary data.</text>
</comment>
<dbReference type="EMBL" id="PUIV01000009">
    <property type="protein sequence ID" value="PWB94347.1"/>
    <property type="molecule type" value="Genomic_DNA"/>
</dbReference>
<proteinExistence type="predicted"/>
<accession>A0A2U1SRU9</accession>
<keyword evidence="3" id="KW-1185">Reference proteome</keyword>
<keyword evidence="2" id="KW-0966">Cell projection</keyword>
<evidence type="ECO:0000313" key="3">
    <source>
        <dbReference type="Proteomes" id="UP000245137"/>
    </source>
</evidence>
<dbReference type="AlphaFoldDB" id="A0A2U1SRU9"/>
<gene>
    <name evidence="2" type="ORF">C5689_08475</name>
</gene>
<organism evidence="2 3">
    <name type="scientific">Methylosinus sporium</name>
    <dbReference type="NCBI Taxonomy" id="428"/>
    <lineage>
        <taxon>Bacteria</taxon>
        <taxon>Pseudomonadati</taxon>
        <taxon>Pseudomonadota</taxon>
        <taxon>Alphaproteobacteria</taxon>
        <taxon>Hyphomicrobiales</taxon>
        <taxon>Methylocystaceae</taxon>
        <taxon>Methylosinus</taxon>
    </lineage>
</organism>
<dbReference type="RefSeq" id="WP_108916839.1">
    <property type="nucleotide sequence ID" value="NZ_BGJY01000003.1"/>
</dbReference>
<evidence type="ECO:0000313" key="2">
    <source>
        <dbReference type="EMBL" id="PWB94347.1"/>
    </source>
</evidence>
<keyword evidence="2" id="KW-0282">Flagellum</keyword>
<reference evidence="2 3" key="1">
    <citation type="journal article" date="2018" name="Appl. Microbiol. Biotechnol.">
        <title>Co-cultivation of the strictly anaerobic methanogen Methanosarcina barkeri with aerobic methanotrophs in an oxygen-limited membrane bioreactor.</title>
        <authorList>
            <person name="In 't Zandt M.H."/>
            <person name="van den Bosch T.J.M."/>
            <person name="Rijkers R."/>
            <person name="van Kessel M.A.H.J."/>
            <person name="Jetten M.S.M."/>
            <person name="Welte C.U."/>
        </authorList>
    </citation>
    <scope>NUCLEOTIDE SEQUENCE [LARGE SCALE GENOMIC DNA]</scope>
    <source>
        <strain evidence="2 3">DSM 17706</strain>
    </source>
</reference>
<evidence type="ECO:0000259" key="1">
    <source>
        <dbReference type="Pfam" id="PF10135"/>
    </source>
</evidence>
<feature type="domain" description="Flagellar protein FlgJ N-terminal" evidence="1">
    <location>
        <begin position="101"/>
        <end position="139"/>
    </location>
</feature>
<dbReference type="Pfam" id="PF10135">
    <property type="entry name" value="Rod-binding"/>
    <property type="match status" value="1"/>
</dbReference>